<dbReference type="EMBL" id="JBHSQO010000001">
    <property type="protein sequence ID" value="MFC6087856.1"/>
    <property type="molecule type" value="Genomic_DNA"/>
</dbReference>
<sequence length="191" mass="20169">MAGSDVRLVVSVQARGFEAAPWEGHLVTGVLVTPDEVLVPAGAAVLTGAAAGIDLLVLPLAPDPGGLDTDRRLERLAGVRVRFVPTGGGGEAGGISAANASRYRPRRRRVTREALDRSVAEHDHDVWAALEALGVVEEGLRDAVTDELLRAVPAVEDAQRRIRFQHHLDDVPDPCSSLCCLVGGCFGEEKG</sequence>
<evidence type="ECO:0000313" key="1">
    <source>
        <dbReference type="EMBL" id="MFC6087856.1"/>
    </source>
</evidence>
<name>A0ABW1NX95_9PSEU</name>
<protein>
    <submittedName>
        <fullName evidence="1">Uncharacterized protein</fullName>
    </submittedName>
</protein>
<accession>A0ABW1NX95</accession>
<evidence type="ECO:0000313" key="2">
    <source>
        <dbReference type="Proteomes" id="UP001596220"/>
    </source>
</evidence>
<reference evidence="2" key="1">
    <citation type="journal article" date="2019" name="Int. J. Syst. Evol. Microbiol.">
        <title>The Global Catalogue of Microorganisms (GCM) 10K type strain sequencing project: providing services to taxonomists for standard genome sequencing and annotation.</title>
        <authorList>
            <consortium name="The Broad Institute Genomics Platform"/>
            <consortium name="The Broad Institute Genome Sequencing Center for Infectious Disease"/>
            <person name="Wu L."/>
            <person name="Ma J."/>
        </authorList>
    </citation>
    <scope>NUCLEOTIDE SEQUENCE [LARGE SCALE GENOMIC DNA]</scope>
    <source>
        <strain evidence="2">CGMCC 4.7246</strain>
    </source>
</reference>
<proteinExistence type="predicted"/>
<gene>
    <name evidence="1" type="ORF">ACFP3R_01070</name>
</gene>
<keyword evidence="2" id="KW-1185">Reference proteome</keyword>
<dbReference type="RefSeq" id="WP_380631827.1">
    <property type="nucleotide sequence ID" value="NZ_JBHSQO010000001.1"/>
</dbReference>
<comment type="caution">
    <text evidence="1">The sequence shown here is derived from an EMBL/GenBank/DDBJ whole genome shotgun (WGS) entry which is preliminary data.</text>
</comment>
<dbReference type="Proteomes" id="UP001596220">
    <property type="component" value="Unassembled WGS sequence"/>
</dbReference>
<organism evidence="1 2">
    <name type="scientific">Saccharothrix lopnurensis</name>
    <dbReference type="NCBI Taxonomy" id="1670621"/>
    <lineage>
        <taxon>Bacteria</taxon>
        <taxon>Bacillati</taxon>
        <taxon>Actinomycetota</taxon>
        <taxon>Actinomycetes</taxon>
        <taxon>Pseudonocardiales</taxon>
        <taxon>Pseudonocardiaceae</taxon>
        <taxon>Saccharothrix</taxon>
    </lineage>
</organism>